<evidence type="ECO:0008006" key="9">
    <source>
        <dbReference type="Google" id="ProtNLM"/>
    </source>
</evidence>
<evidence type="ECO:0000259" key="6">
    <source>
        <dbReference type="PROSITE" id="PS51194"/>
    </source>
</evidence>
<gene>
    <name evidence="7" type="ORF">M9Y10_043477</name>
</gene>
<dbReference type="InterPro" id="IPR027417">
    <property type="entry name" value="P-loop_NTPase"/>
</dbReference>
<dbReference type="PANTHER" id="PTHR45623:SF14">
    <property type="entry name" value="CHROMODOMAIN-HELICASE-DNA-BINDING PROTEIN 1"/>
    <property type="match status" value="1"/>
</dbReference>
<keyword evidence="8" id="KW-1185">Reference proteome</keyword>
<feature type="compositionally biased region" description="Acidic residues" evidence="4">
    <location>
        <begin position="1690"/>
        <end position="1719"/>
    </location>
</feature>
<organism evidence="7 8">
    <name type="scientific">Tritrichomonas musculus</name>
    <dbReference type="NCBI Taxonomy" id="1915356"/>
    <lineage>
        <taxon>Eukaryota</taxon>
        <taxon>Metamonada</taxon>
        <taxon>Parabasalia</taxon>
        <taxon>Tritrichomonadida</taxon>
        <taxon>Tritrichomonadidae</taxon>
        <taxon>Tritrichomonas</taxon>
    </lineage>
</organism>
<evidence type="ECO:0000313" key="7">
    <source>
        <dbReference type="EMBL" id="KAK8884367.1"/>
    </source>
</evidence>
<dbReference type="Pfam" id="PF00271">
    <property type="entry name" value="Helicase_C"/>
    <property type="match status" value="1"/>
</dbReference>
<dbReference type="EMBL" id="JAPFFF010000008">
    <property type="protein sequence ID" value="KAK8884367.1"/>
    <property type="molecule type" value="Genomic_DNA"/>
</dbReference>
<dbReference type="SMART" id="SM00490">
    <property type="entry name" value="HELICc"/>
    <property type="match status" value="1"/>
</dbReference>
<feature type="compositionally biased region" description="Pro residues" evidence="4">
    <location>
        <begin position="116"/>
        <end position="129"/>
    </location>
</feature>
<feature type="domain" description="Helicase C-terminal" evidence="6">
    <location>
        <begin position="912"/>
        <end position="1073"/>
    </location>
</feature>
<dbReference type="Pfam" id="PF00176">
    <property type="entry name" value="SNF2-rel_dom"/>
    <property type="match status" value="1"/>
</dbReference>
<feature type="compositionally biased region" description="Low complexity" evidence="4">
    <location>
        <begin position="376"/>
        <end position="386"/>
    </location>
</feature>
<evidence type="ECO:0000256" key="1">
    <source>
        <dbReference type="ARBA" id="ARBA00004123"/>
    </source>
</evidence>
<dbReference type="SUPFAM" id="SSF52540">
    <property type="entry name" value="P-loop containing nucleoside triphosphate hydrolases"/>
    <property type="match status" value="2"/>
</dbReference>
<keyword evidence="2" id="KW-0378">Hydrolase</keyword>
<feature type="compositionally biased region" description="Low complexity" evidence="4">
    <location>
        <begin position="130"/>
        <end position="161"/>
    </location>
</feature>
<dbReference type="CDD" id="cd18793">
    <property type="entry name" value="SF2_C_SNF"/>
    <property type="match status" value="1"/>
</dbReference>
<feature type="region of interest" description="Disordered" evidence="4">
    <location>
        <begin position="37"/>
        <end position="58"/>
    </location>
</feature>
<dbReference type="InterPro" id="IPR001650">
    <property type="entry name" value="Helicase_C-like"/>
</dbReference>
<proteinExistence type="predicted"/>
<comment type="caution">
    <text evidence="7">The sequence shown here is derived from an EMBL/GenBank/DDBJ whole genome shotgun (WGS) entry which is preliminary data.</text>
</comment>
<name>A0ABR2K075_9EUKA</name>
<keyword evidence="3" id="KW-0539">Nucleus</keyword>
<dbReference type="Gene3D" id="3.40.50.10810">
    <property type="entry name" value="Tandem AAA-ATPase domain"/>
    <property type="match status" value="1"/>
</dbReference>
<feature type="compositionally biased region" description="Polar residues" evidence="4">
    <location>
        <begin position="348"/>
        <end position="361"/>
    </location>
</feature>
<feature type="region of interest" description="Disordered" evidence="4">
    <location>
        <begin position="1665"/>
        <end position="1719"/>
    </location>
</feature>
<protein>
    <recommendedName>
        <fullName evidence="9">SNF2 family N-terminal domain containing protein</fullName>
    </recommendedName>
</protein>
<evidence type="ECO:0000256" key="2">
    <source>
        <dbReference type="ARBA" id="ARBA00022801"/>
    </source>
</evidence>
<dbReference type="Proteomes" id="UP001470230">
    <property type="component" value="Unassembled WGS sequence"/>
</dbReference>
<reference evidence="7 8" key="1">
    <citation type="submission" date="2024-04" db="EMBL/GenBank/DDBJ databases">
        <title>Tritrichomonas musculus Genome.</title>
        <authorList>
            <person name="Alves-Ferreira E."/>
            <person name="Grigg M."/>
            <person name="Lorenzi H."/>
            <person name="Galac M."/>
        </authorList>
    </citation>
    <scope>NUCLEOTIDE SEQUENCE [LARGE SCALE GENOMIC DNA]</scope>
    <source>
        <strain evidence="7 8">EAF2021</strain>
    </source>
</reference>
<feature type="region of interest" description="Disordered" evidence="4">
    <location>
        <begin position="341"/>
        <end position="401"/>
    </location>
</feature>
<evidence type="ECO:0000313" key="8">
    <source>
        <dbReference type="Proteomes" id="UP001470230"/>
    </source>
</evidence>
<dbReference type="InterPro" id="IPR000330">
    <property type="entry name" value="SNF2_N"/>
</dbReference>
<dbReference type="Gene3D" id="3.40.50.300">
    <property type="entry name" value="P-loop containing nucleotide triphosphate hydrolases"/>
    <property type="match status" value="1"/>
</dbReference>
<feature type="compositionally biased region" description="Low complexity" evidence="4">
    <location>
        <begin position="181"/>
        <end position="196"/>
    </location>
</feature>
<feature type="region of interest" description="Disordered" evidence="4">
    <location>
        <begin position="71"/>
        <end position="166"/>
    </location>
</feature>
<dbReference type="PROSITE" id="PS51194">
    <property type="entry name" value="HELICASE_CTER"/>
    <property type="match status" value="1"/>
</dbReference>
<evidence type="ECO:0000259" key="5">
    <source>
        <dbReference type="PROSITE" id="PS51192"/>
    </source>
</evidence>
<dbReference type="InterPro" id="IPR049730">
    <property type="entry name" value="SNF2/RAD54-like_C"/>
</dbReference>
<comment type="subcellular location">
    <subcellularLocation>
        <location evidence="1">Nucleus</location>
    </subcellularLocation>
</comment>
<feature type="domain" description="Helicase ATP-binding" evidence="5">
    <location>
        <begin position="604"/>
        <end position="779"/>
    </location>
</feature>
<feature type="compositionally biased region" description="Low complexity" evidence="4">
    <location>
        <begin position="71"/>
        <end position="96"/>
    </location>
</feature>
<dbReference type="InterPro" id="IPR014001">
    <property type="entry name" value="Helicase_ATP-bd"/>
</dbReference>
<feature type="region of interest" description="Disordered" evidence="4">
    <location>
        <begin position="181"/>
        <end position="205"/>
    </location>
</feature>
<evidence type="ECO:0000256" key="4">
    <source>
        <dbReference type="SAM" id="MobiDB-lite"/>
    </source>
</evidence>
<dbReference type="InterPro" id="IPR038718">
    <property type="entry name" value="SNF2-like_sf"/>
</dbReference>
<evidence type="ECO:0000256" key="3">
    <source>
        <dbReference type="ARBA" id="ARBA00023242"/>
    </source>
</evidence>
<dbReference type="SMART" id="SM00487">
    <property type="entry name" value="DEXDc"/>
    <property type="match status" value="1"/>
</dbReference>
<dbReference type="PANTHER" id="PTHR45623">
    <property type="entry name" value="CHROMODOMAIN-HELICASE-DNA-BINDING PROTEIN 3-RELATED-RELATED"/>
    <property type="match status" value="1"/>
</dbReference>
<feature type="compositionally biased region" description="Acidic residues" evidence="4">
    <location>
        <begin position="362"/>
        <end position="375"/>
    </location>
</feature>
<feature type="region of interest" description="Disordered" evidence="4">
    <location>
        <begin position="217"/>
        <end position="250"/>
    </location>
</feature>
<feature type="compositionally biased region" description="Acidic residues" evidence="4">
    <location>
        <begin position="387"/>
        <end position="401"/>
    </location>
</feature>
<accession>A0ABR2K075</accession>
<sequence>MSNNQNPMNHSFFPNDPIAQSNNSIFSDIDQSLFNSNYNNNHSRMMPSIPQVSQTNSHDISSLLSNQNTNVFLNNNNDMNLFSSSPSHQIQQQSKPQQERTQQFPPIFPQLNNYDFPPPKPKPPSPPPIQQQSIKSSIQFSSLPQNSSSSQYGSQTQQSSQPDFNSHQVYSQIPHLQPNVQQEQYQQIFPQQQPKSQIPPPNQFQQYPQTQYIQNQPNQNQYSSYQQQQPPYHNLQQQQQKPQTQYPHLQQQSIHPSSVVLPQQANIQAQIPGQMYNQIPGIPQLGQYPVRGQMMPNSPQMPSSSYILLMNQLKQNLPPGAHLTPLQQFQMCQLLMRKNMGLQPGRPKTNNSSSNNDNFITNDDDEGEPVDDLPSSEEGSFSSSSENETDFENLPDDYVPDSDEVVIDRKAQLREHRKSTKHEDSESYLNFEEEDIPEAEQSIVSEDLLEHVFMSRVKDGGLEYLVRFQESPPALCQWVPECIVIVIPNAKGHLERFKSAPFGLEDIPEDSDYLYPVAHRRDNITDRPELLFRFAYDNTILFYWDLPDEKTLNKYFNSRVRINASEPEVPNPETLPVPDKYTISSKGDNKTMRDYQVEGLKWLIKCWDHHHGSILADEMGLGKTIQLLSFLTFLNKNTEWKGPYLIAVRTNTFKQWCDEIERWTDLKYLPYNSGPSQRAIMREHQFPALDDLGHPIPNTYAFHIFLVSYDVLLKDVEFISSITWQVFVVDEGHRIKNSQGKKNNAMSSVNALQRIILTGTPIQNSLKELWALLRFVSPKEFEEDPEFLENDLEDMTHEQVLETRNMIKPHLLRRSLQEVEHSIAPKDERVAFVQLTQVQRDLVRLTKLHKLWRLKGVQTSEEEMDASNEGIAILKICSHPFLLPEAEEYYTKKMGHLKRVDLLMAVSAKFQWLSRLLRVLSREGHRVLIFSQRVELIRILNEFCQLSGYVTEVLIGSMNDTDKTQAIERFSAENSKAFIFLISTRAGSEGLNLTVANTAIIFDPDWNPQNDLQAQARCHRIGQTQKVDVLRLITYQTYEHEMFVRAQRKLGLWLTLLGTKTLEDISYQKSNLEPIEKPPEINSIPIDTQLSLDNTLHSISSIVHDFSLDCLSSLEEPLKERIDYSSNLSDDSFVEQFPVSLEAPTRRTKHSRSRDLLIDYSASMKIYKIFQKYGYGEWEQISENLQEHSTEQIRRFCVCLTIFAFRAMQPTNITYLPCLVSRVLVEEPDFEFEMLLCSNKHTWSQVFPEDHDYALEVDSCKKLRDELKENAFLFLSVIEMRLIAKSWCSFNQKDSFDIDTLIPPVTDSDANIYNAIINHGDFDPFNLRVQAIINKMRSDIITAKLDDFAMTFQWWSGIEFNNVLSVMKNFKFEYSSYEDFTPFHAKTTIMSKKTYEVKTFTLRLRKLLDKRVKGSVVIPKDVHNMKKAPKVLQSSKGFTAWTNILVRECEDIAFREELINLIIKKVNEMPDAVESEDTTTWTDYHTKKYLKCLLQHGIDSMTSILIDRRYGFKKFLSQTDIDFINGVKKRRNLATSSLPEFLFNEDELFAYLKGERDSFVPDDGKVAFQFPSTQKVNFEMGQAPRKKLQNIESFLNPSGPLDMQEIGIDQNTPQNTHRMREEDFYDDDFYPQEMAQTGHHVVNGMISPGAIQMDPYGGAAYHHAYRNHQQPISTIRKTRQRNAKRRNDSDDFEADMDDDDDDDIGDIEDDDSNDFQPDD</sequence>
<dbReference type="PROSITE" id="PS51192">
    <property type="entry name" value="HELICASE_ATP_BIND_1"/>
    <property type="match status" value="1"/>
</dbReference>